<dbReference type="Proteomes" id="UP001238179">
    <property type="component" value="Chromosome"/>
</dbReference>
<dbReference type="RefSeq" id="WP_316412725.1">
    <property type="nucleotide sequence ID" value="NZ_AP027080.1"/>
</dbReference>
<dbReference type="Pfam" id="PF00278">
    <property type="entry name" value="Orn_DAP_Arg_deC"/>
    <property type="match status" value="1"/>
</dbReference>
<dbReference type="AlphaFoldDB" id="A0AA48GQ45"/>
<comment type="similarity">
    <text evidence="5">Belongs to the Orn/Lys/Arg decarboxylase class-II family.</text>
</comment>
<dbReference type="InterPro" id="IPR000183">
    <property type="entry name" value="Orn/DAP/Arg_de-COase"/>
</dbReference>
<proteinExistence type="inferred from homology"/>
<feature type="modified residue" description="N6-(pyridoxal phosphate)lysine" evidence="4">
    <location>
        <position position="53"/>
    </location>
</feature>
<dbReference type="KEGG" id="msil:METEAL_32280"/>
<dbReference type="InterPro" id="IPR022643">
    <property type="entry name" value="De-COase2_C"/>
</dbReference>
<dbReference type="EMBL" id="AP027080">
    <property type="protein sequence ID" value="BDU74054.1"/>
    <property type="molecule type" value="Genomic_DNA"/>
</dbReference>
<keyword evidence="2 4" id="KW-0663">Pyridoxal phosphate</keyword>
<dbReference type="InterPro" id="IPR022644">
    <property type="entry name" value="De-COase2_N"/>
</dbReference>
<dbReference type="PANTHER" id="PTHR43727">
    <property type="entry name" value="DIAMINOPIMELATE DECARBOXYLASE"/>
    <property type="match status" value="1"/>
</dbReference>
<dbReference type="GO" id="GO:0008836">
    <property type="term" value="F:diaminopimelate decarboxylase activity"/>
    <property type="evidence" value="ECO:0007669"/>
    <property type="project" value="TreeGrafter"/>
</dbReference>
<evidence type="ECO:0000313" key="8">
    <source>
        <dbReference type="EMBL" id="BDU74054.1"/>
    </source>
</evidence>
<evidence type="ECO:0000256" key="4">
    <source>
        <dbReference type="PIRSR" id="PIRSR600183-50"/>
    </source>
</evidence>
<dbReference type="PROSITE" id="PS00878">
    <property type="entry name" value="ODR_DC_2_1"/>
    <property type="match status" value="1"/>
</dbReference>
<dbReference type="PRINTS" id="PR01179">
    <property type="entry name" value="ODADCRBXLASE"/>
</dbReference>
<dbReference type="Gene3D" id="2.40.37.10">
    <property type="entry name" value="Lyase, Ornithine Decarboxylase, Chain A, domain 1"/>
    <property type="match status" value="1"/>
</dbReference>
<evidence type="ECO:0000259" key="7">
    <source>
        <dbReference type="Pfam" id="PF02784"/>
    </source>
</evidence>
<dbReference type="InterPro" id="IPR009006">
    <property type="entry name" value="Ala_racemase/Decarboxylase_C"/>
</dbReference>
<feature type="domain" description="Orn/DAP/Arg decarboxylase 2 N-terminal" evidence="7">
    <location>
        <begin position="32"/>
        <end position="240"/>
    </location>
</feature>
<organism evidence="8 9">
    <name type="scientific">Mesoterricola silvestris</name>
    <dbReference type="NCBI Taxonomy" id="2927979"/>
    <lineage>
        <taxon>Bacteria</taxon>
        <taxon>Pseudomonadati</taxon>
        <taxon>Acidobacteriota</taxon>
        <taxon>Holophagae</taxon>
        <taxon>Holophagales</taxon>
        <taxon>Holophagaceae</taxon>
        <taxon>Mesoterricola</taxon>
    </lineage>
</organism>
<evidence type="ECO:0000256" key="1">
    <source>
        <dbReference type="ARBA" id="ARBA00001933"/>
    </source>
</evidence>
<feature type="active site" description="Proton donor" evidence="4">
    <location>
        <position position="389"/>
    </location>
</feature>
<dbReference type="GO" id="GO:0009089">
    <property type="term" value="P:lysine biosynthetic process via diaminopimelate"/>
    <property type="evidence" value="ECO:0007669"/>
    <property type="project" value="TreeGrafter"/>
</dbReference>
<feature type="domain" description="Orn/DAP/Arg decarboxylase 2 C-terminal" evidence="6">
    <location>
        <begin position="311"/>
        <end position="418"/>
    </location>
</feature>
<dbReference type="SUPFAM" id="SSF51419">
    <property type="entry name" value="PLP-binding barrel"/>
    <property type="match status" value="1"/>
</dbReference>
<dbReference type="InterPro" id="IPR022653">
    <property type="entry name" value="De-COase2_pyr-phos_BS"/>
</dbReference>
<dbReference type="Pfam" id="PF02784">
    <property type="entry name" value="Orn_Arg_deC_N"/>
    <property type="match status" value="1"/>
</dbReference>
<sequence length="460" mass="50434">MTELLGRPAADWIAEQGLPLHLTSLPRIRENVRAFTRVFRDLYPRGAVRYAVKACAHPVLLAAIRAEGAGADVASPFEARMALQAGLDPRTLDLNGNCKEDELIREALASRMLIVADSAEELALVEATARAMGRRARVLLRLSGFHLGGVTGEAIFTAGPWSKFGIPLAEIPPLLENLGAYPSVRFLGFHTHIGSQITRVEPYLAVLGRMVELGRVLRDRTGACPVLNLGGGFPVNYLEEPAWDELRRRTAARDGFSWNLGLAGLDADGVWQGEAYHSPWPKEQMVEAILRGTVTVDGEALPVLRALESLDTPELLVEPGRAIAEDAGLTLCRVAHVRRAGGAHNLVTVEMGVLSHADAMLEGLPNRWDILEGPDDPEPFETFVAGNLCFSGDLLARFQTRLRRRPRRGDTLLIRDTGAYTAHFMASNANAYPRPPRLLVHGDGDVTVMKRRDRYEDLFA</sequence>
<keyword evidence="9" id="KW-1185">Reference proteome</keyword>
<evidence type="ECO:0000313" key="9">
    <source>
        <dbReference type="Proteomes" id="UP001238179"/>
    </source>
</evidence>
<dbReference type="SUPFAM" id="SSF50621">
    <property type="entry name" value="Alanine racemase C-terminal domain-like"/>
    <property type="match status" value="1"/>
</dbReference>
<protein>
    <recommendedName>
        <fullName evidence="10">Diaminopimelate decarboxylase</fullName>
    </recommendedName>
</protein>
<name>A0AA48GQ45_9BACT</name>
<evidence type="ECO:0000256" key="2">
    <source>
        <dbReference type="ARBA" id="ARBA00022898"/>
    </source>
</evidence>
<evidence type="ECO:0000256" key="5">
    <source>
        <dbReference type="RuleBase" id="RU003737"/>
    </source>
</evidence>
<comment type="cofactor">
    <cofactor evidence="1 4">
        <name>pyridoxal 5'-phosphate</name>
        <dbReference type="ChEBI" id="CHEBI:597326"/>
    </cofactor>
</comment>
<evidence type="ECO:0000256" key="3">
    <source>
        <dbReference type="ARBA" id="ARBA00023239"/>
    </source>
</evidence>
<evidence type="ECO:0000259" key="6">
    <source>
        <dbReference type="Pfam" id="PF00278"/>
    </source>
</evidence>
<dbReference type="PANTHER" id="PTHR43727:SF2">
    <property type="entry name" value="GROUP IV DECARBOXYLASE"/>
    <property type="match status" value="1"/>
</dbReference>
<reference evidence="9" key="1">
    <citation type="journal article" date="2023" name="Int. J. Syst. Evol. Microbiol.">
        <title>Mesoterricola silvestris gen. nov., sp. nov., Mesoterricola sediminis sp. nov., Geothrix oryzae sp. nov., Geothrix edaphica sp. nov., Geothrix rubra sp. nov., and Geothrix limicola sp. nov., six novel members of Acidobacteriota isolated from soils.</title>
        <authorList>
            <person name="Itoh H."/>
            <person name="Sugisawa Y."/>
            <person name="Mise K."/>
            <person name="Xu Z."/>
            <person name="Kuniyasu M."/>
            <person name="Ushijima N."/>
            <person name="Kawano K."/>
            <person name="Kobayashi E."/>
            <person name="Shiratori Y."/>
            <person name="Masuda Y."/>
            <person name="Senoo K."/>
        </authorList>
    </citation>
    <scope>NUCLEOTIDE SEQUENCE [LARGE SCALE GENOMIC DNA]</scope>
    <source>
        <strain evidence="9">W79</strain>
    </source>
</reference>
<dbReference type="InterPro" id="IPR029066">
    <property type="entry name" value="PLP-binding_barrel"/>
</dbReference>
<dbReference type="Gene3D" id="3.20.20.10">
    <property type="entry name" value="Alanine racemase"/>
    <property type="match status" value="1"/>
</dbReference>
<evidence type="ECO:0008006" key="10">
    <source>
        <dbReference type="Google" id="ProtNLM"/>
    </source>
</evidence>
<accession>A0AA48GQ45</accession>
<keyword evidence="3" id="KW-0456">Lyase</keyword>
<gene>
    <name evidence="8" type="ORF">METEAL_32280</name>
</gene>